<dbReference type="Pfam" id="PF20705">
    <property type="entry name" value="DUF6821"/>
    <property type="match status" value="1"/>
</dbReference>
<reference evidence="4 5" key="1">
    <citation type="journal article" date="2020" name="Nat. Food">
        <title>A phased Vanilla planifolia genome enables genetic improvement of flavour and production.</title>
        <authorList>
            <person name="Hasing T."/>
            <person name="Tang H."/>
            <person name="Brym M."/>
            <person name="Khazi F."/>
            <person name="Huang T."/>
            <person name="Chambers A.H."/>
        </authorList>
    </citation>
    <scope>NUCLEOTIDE SEQUENCE [LARGE SCALE GENOMIC DNA]</scope>
    <source>
        <tissue evidence="4">Leaf</tissue>
    </source>
</reference>
<dbReference type="OrthoDB" id="1931521at2759"/>
<comment type="caution">
    <text evidence="4">The sequence shown here is derived from an EMBL/GenBank/DDBJ whole genome shotgun (WGS) entry which is preliminary data.</text>
</comment>
<dbReference type="InterPro" id="IPR045883">
    <property type="entry name" value="At4g13530-like"/>
</dbReference>
<dbReference type="InterPro" id="IPR049224">
    <property type="entry name" value="DUF6821"/>
</dbReference>
<keyword evidence="2" id="KW-0472">Membrane</keyword>
<protein>
    <recommendedName>
        <fullName evidence="3">DUF6821 domain-containing protein</fullName>
    </recommendedName>
</protein>
<organism evidence="4 5">
    <name type="scientific">Vanilla planifolia</name>
    <name type="common">Vanilla</name>
    <dbReference type="NCBI Taxonomy" id="51239"/>
    <lineage>
        <taxon>Eukaryota</taxon>
        <taxon>Viridiplantae</taxon>
        <taxon>Streptophyta</taxon>
        <taxon>Embryophyta</taxon>
        <taxon>Tracheophyta</taxon>
        <taxon>Spermatophyta</taxon>
        <taxon>Magnoliopsida</taxon>
        <taxon>Liliopsida</taxon>
        <taxon>Asparagales</taxon>
        <taxon>Orchidaceae</taxon>
        <taxon>Vanilloideae</taxon>
        <taxon>Vanilleae</taxon>
        <taxon>Vanilla</taxon>
    </lineage>
</organism>
<feature type="region of interest" description="Disordered" evidence="1">
    <location>
        <begin position="56"/>
        <end position="85"/>
    </location>
</feature>
<evidence type="ECO:0000313" key="5">
    <source>
        <dbReference type="Proteomes" id="UP000639772"/>
    </source>
</evidence>
<evidence type="ECO:0000313" key="4">
    <source>
        <dbReference type="EMBL" id="KAG0486995.1"/>
    </source>
</evidence>
<dbReference type="EMBL" id="JADCNM010000004">
    <property type="protein sequence ID" value="KAG0486995.1"/>
    <property type="molecule type" value="Genomic_DNA"/>
</dbReference>
<dbReference type="Proteomes" id="UP000639772">
    <property type="component" value="Unassembled WGS sequence"/>
</dbReference>
<evidence type="ECO:0000259" key="3">
    <source>
        <dbReference type="Pfam" id="PF20705"/>
    </source>
</evidence>
<gene>
    <name evidence="4" type="ORF">HPP92_009090</name>
</gene>
<name>A0A835R7J5_VANPL</name>
<feature type="transmembrane region" description="Helical" evidence="2">
    <location>
        <begin position="194"/>
        <end position="211"/>
    </location>
</feature>
<evidence type="ECO:0000256" key="2">
    <source>
        <dbReference type="SAM" id="Phobius"/>
    </source>
</evidence>
<sequence>MAQYEDFYDWELVYDRETSDNRKLVQILEKDTADGHIKSDYFVLDSVGRICVNSEESDKIGGDSDDPAVVEPSSESRSLETAAGQSDIVESECRFSGVVCTDESSEGGLFLAIEEQLDRGSFGDLLAEMASEGTDSSCEKFGGESEWNGNPGAQDITMSVTSGAASCTQNEKKENFWQRRPWDLIRFYLAERPVWSVSIAAAMVGIVILSTKLHRSKRKNQGIPLRIDDKNVSQLATSAMHLNDAVSVVRRIPIVRPFLSGGNGTQWAALPIR</sequence>
<dbReference type="AlphaFoldDB" id="A0A835R7J5"/>
<evidence type="ECO:0000256" key="1">
    <source>
        <dbReference type="SAM" id="MobiDB-lite"/>
    </source>
</evidence>
<proteinExistence type="predicted"/>
<dbReference type="PANTHER" id="PTHR33646">
    <property type="entry name" value="GB|AAF00631.1"/>
    <property type="match status" value="1"/>
</dbReference>
<keyword evidence="2" id="KW-1133">Transmembrane helix</keyword>
<dbReference type="PANTHER" id="PTHR33646:SF6">
    <property type="entry name" value="TRANSMEMBRANE PROTEIN"/>
    <property type="match status" value="1"/>
</dbReference>
<keyword evidence="2" id="KW-0812">Transmembrane</keyword>
<feature type="domain" description="DUF6821" evidence="3">
    <location>
        <begin position="183"/>
        <end position="259"/>
    </location>
</feature>
<accession>A0A835R7J5</accession>